<dbReference type="AlphaFoldDB" id="S8ET12"/>
<dbReference type="Gene3D" id="2.130.10.10">
    <property type="entry name" value="YVTN repeat-like/Quinoprotein amine dehydrogenase"/>
    <property type="match status" value="1"/>
</dbReference>
<evidence type="ECO:0000313" key="2">
    <source>
        <dbReference type="Proteomes" id="UP000015241"/>
    </source>
</evidence>
<evidence type="ECO:0008006" key="3">
    <source>
        <dbReference type="Google" id="ProtNLM"/>
    </source>
</evidence>
<sequence>GGDARVCVWNVSTGELQQEIKETFHGHVQCICWVEFEGHKDDGFAFGSANGTLHVYRWSAAKGCYMFVALTHAHNGRQIQDLCFSSKFRRVASIGDGTPQVWRMDDKGALAPIVKEPPRMPFIGRSVHFCDEGASIVFTQLESHEV</sequence>
<accession>S8ET12</accession>
<dbReference type="InParanoid" id="S8ET12"/>
<dbReference type="STRING" id="743788.S8ET12"/>
<dbReference type="HOGENOM" id="CLU_131288_0_0_1"/>
<gene>
    <name evidence="1" type="ORF">FOMPIDRAFT_1137213</name>
</gene>
<dbReference type="eggNOG" id="ENOG502RUZK">
    <property type="taxonomic scope" value="Eukaryota"/>
</dbReference>
<feature type="non-terminal residue" evidence="1">
    <location>
        <position position="1"/>
    </location>
</feature>
<dbReference type="SUPFAM" id="SSF101908">
    <property type="entry name" value="Putative isomerase YbhE"/>
    <property type="match status" value="1"/>
</dbReference>
<dbReference type="EMBL" id="KE504330">
    <property type="protein sequence ID" value="EPS92865.1"/>
    <property type="molecule type" value="Genomic_DNA"/>
</dbReference>
<proteinExistence type="predicted"/>
<reference evidence="1 2" key="1">
    <citation type="journal article" date="2012" name="Science">
        <title>The Paleozoic origin of enzymatic lignin decomposition reconstructed from 31 fungal genomes.</title>
        <authorList>
            <person name="Floudas D."/>
            <person name="Binder M."/>
            <person name="Riley R."/>
            <person name="Barry K."/>
            <person name="Blanchette R.A."/>
            <person name="Henrissat B."/>
            <person name="Martinez A.T."/>
            <person name="Otillar R."/>
            <person name="Spatafora J.W."/>
            <person name="Yadav J.S."/>
            <person name="Aerts A."/>
            <person name="Benoit I."/>
            <person name="Boyd A."/>
            <person name="Carlson A."/>
            <person name="Copeland A."/>
            <person name="Coutinho P.M."/>
            <person name="de Vries R.P."/>
            <person name="Ferreira P."/>
            <person name="Findley K."/>
            <person name="Foster B."/>
            <person name="Gaskell J."/>
            <person name="Glotzer D."/>
            <person name="Gorecki P."/>
            <person name="Heitman J."/>
            <person name="Hesse C."/>
            <person name="Hori C."/>
            <person name="Igarashi K."/>
            <person name="Jurgens J.A."/>
            <person name="Kallen N."/>
            <person name="Kersten P."/>
            <person name="Kohler A."/>
            <person name="Kuees U."/>
            <person name="Kumar T.K.A."/>
            <person name="Kuo A."/>
            <person name="LaButti K."/>
            <person name="Larrondo L.F."/>
            <person name="Lindquist E."/>
            <person name="Ling A."/>
            <person name="Lombard V."/>
            <person name="Lucas S."/>
            <person name="Lundell T."/>
            <person name="Martin R."/>
            <person name="McLaughlin D.J."/>
            <person name="Morgenstern I."/>
            <person name="Morin E."/>
            <person name="Murat C."/>
            <person name="Nagy L.G."/>
            <person name="Nolan M."/>
            <person name="Ohm R.A."/>
            <person name="Patyshakuliyeva A."/>
            <person name="Rokas A."/>
            <person name="Ruiz-Duenas F.J."/>
            <person name="Sabat G."/>
            <person name="Salamov A."/>
            <person name="Samejima M."/>
            <person name="Schmutz J."/>
            <person name="Slot J.C."/>
            <person name="St John F."/>
            <person name="Stenlid J."/>
            <person name="Sun H."/>
            <person name="Sun S."/>
            <person name="Syed K."/>
            <person name="Tsang A."/>
            <person name="Wiebenga A."/>
            <person name="Young D."/>
            <person name="Pisabarro A."/>
            <person name="Eastwood D.C."/>
            <person name="Martin F."/>
            <person name="Cullen D."/>
            <person name="Grigoriev I.V."/>
            <person name="Hibbett D.S."/>
        </authorList>
    </citation>
    <scope>NUCLEOTIDE SEQUENCE</scope>
    <source>
        <strain evidence="2">FP-58527</strain>
    </source>
</reference>
<dbReference type="Proteomes" id="UP000015241">
    <property type="component" value="Unassembled WGS sequence"/>
</dbReference>
<organism evidence="1 2">
    <name type="scientific">Fomitopsis schrenkii</name>
    <name type="common">Brown rot fungus</name>
    <dbReference type="NCBI Taxonomy" id="2126942"/>
    <lineage>
        <taxon>Eukaryota</taxon>
        <taxon>Fungi</taxon>
        <taxon>Dikarya</taxon>
        <taxon>Basidiomycota</taxon>
        <taxon>Agaricomycotina</taxon>
        <taxon>Agaricomycetes</taxon>
        <taxon>Polyporales</taxon>
        <taxon>Fomitopsis</taxon>
    </lineage>
</organism>
<dbReference type="OrthoDB" id="2800964at2759"/>
<keyword evidence="2" id="KW-1185">Reference proteome</keyword>
<evidence type="ECO:0000313" key="1">
    <source>
        <dbReference type="EMBL" id="EPS92865.1"/>
    </source>
</evidence>
<name>S8ET12_FOMSC</name>
<protein>
    <recommendedName>
        <fullName evidence="3">WD40 repeat-like protein</fullName>
    </recommendedName>
</protein>
<dbReference type="InterPro" id="IPR015943">
    <property type="entry name" value="WD40/YVTN_repeat-like_dom_sf"/>
</dbReference>